<dbReference type="CDD" id="cd07521">
    <property type="entry name" value="HAD_FCP1-like"/>
    <property type="match status" value="1"/>
</dbReference>
<keyword evidence="4 13" id="KW-0813">Transport</keyword>
<name>A0A9Q3CAV0_9BASI</name>
<feature type="compositionally biased region" description="Low complexity" evidence="14">
    <location>
        <begin position="138"/>
        <end position="150"/>
    </location>
</feature>
<dbReference type="Gene3D" id="3.40.50.1000">
    <property type="entry name" value="HAD superfamily/HAD-like"/>
    <property type="match status" value="1"/>
</dbReference>
<dbReference type="Pfam" id="PF03031">
    <property type="entry name" value="NIF"/>
    <property type="match status" value="1"/>
</dbReference>
<dbReference type="InterPro" id="IPR023214">
    <property type="entry name" value="HAD_sf"/>
</dbReference>
<dbReference type="PANTHER" id="PTHR12210">
    <property type="entry name" value="DULLARD PROTEIN PHOSPHATASE"/>
    <property type="match status" value="1"/>
</dbReference>
<evidence type="ECO:0000256" key="12">
    <source>
        <dbReference type="ARBA" id="ARBA00023136"/>
    </source>
</evidence>
<gene>
    <name evidence="16" type="ORF">O181_021469</name>
</gene>
<sequence>MASIGLKSSSQALRHLGFRRLQPSSITQSCLLPSYLQFHQIRLASSQAPKDPDHSHTQLNSSTANRRNASLNDNAKNSKPGPASKNSSGLEPNSQFNPLSSSANPQDTIQSTPSNFSTHESPLNSHPYSSDSLERTKLSSQTSSSTLASQMLDLASDLPPPPPPNERTGAKSKLTGKRPLSSADKQRQLLARVFGSLILTLTGIWTWNQGREWDNETEKRMLGGGEDGDRLSRTRARFFDLFDYFNKPAWNPLLPDPLPEPHGRPYTLLVDLDDLLVHSGWDREHGWRTAKRPGVDYFLSYLSQLYEIVIFTTQPAYTAAPVCEKLDPYGYYAPYKLFKESCRTKGVIKPQLIKDLDYLGRDLRKVVFVETDPSLVQLHPTNGFIVPKWNGEPGDHGLVDLIPLLEAIVFNGVNDVRDVAKAYQGRDPVRAYAESEARQKKELVVKWQEERERLKSGWHIDLRALFGLSPPKTDEPPKLLVEKDRARAQKAYLDEQKYWKENEATFKKLMEEDRARQMAEMKGSLLGFLTGQVGPPSPSTQQNSDMSQSVSSKSSSDSKSTKSSNP</sequence>
<evidence type="ECO:0000256" key="3">
    <source>
        <dbReference type="ARBA" id="ARBA00020799"/>
    </source>
</evidence>
<dbReference type="SUPFAM" id="SSF56784">
    <property type="entry name" value="HAD-like"/>
    <property type="match status" value="1"/>
</dbReference>
<organism evidence="16 17">
    <name type="scientific">Austropuccinia psidii MF-1</name>
    <dbReference type="NCBI Taxonomy" id="1389203"/>
    <lineage>
        <taxon>Eukaryota</taxon>
        <taxon>Fungi</taxon>
        <taxon>Dikarya</taxon>
        <taxon>Basidiomycota</taxon>
        <taxon>Pucciniomycotina</taxon>
        <taxon>Pucciniomycetes</taxon>
        <taxon>Pucciniales</taxon>
        <taxon>Sphaerophragmiaceae</taxon>
        <taxon>Austropuccinia</taxon>
    </lineage>
</organism>
<keyword evidence="6" id="KW-0999">Mitochondrion inner membrane</keyword>
<dbReference type="GO" id="GO:0005744">
    <property type="term" value="C:TIM23 mitochondrial import inner membrane translocase complex"/>
    <property type="evidence" value="ECO:0007669"/>
    <property type="project" value="UniProtKB-UniRule"/>
</dbReference>
<dbReference type="EMBL" id="AVOT02006505">
    <property type="protein sequence ID" value="MBW0481754.1"/>
    <property type="molecule type" value="Genomic_DNA"/>
</dbReference>
<dbReference type="FunFam" id="3.40.50.1000:FF:000019">
    <property type="entry name" value="Mitochondrial import inner membrane translocase subunit TIM50"/>
    <property type="match status" value="1"/>
</dbReference>
<dbReference type="InterPro" id="IPR050365">
    <property type="entry name" value="TIM50"/>
</dbReference>
<keyword evidence="17" id="KW-1185">Reference proteome</keyword>
<keyword evidence="12" id="KW-0472">Membrane</keyword>
<feature type="compositionally biased region" description="Polar residues" evidence="14">
    <location>
        <begin position="57"/>
        <end position="77"/>
    </location>
</feature>
<feature type="region of interest" description="Disordered" evidence="14">
    <location>
        <begin position="526"/>
        <end position="566"/>
    </location>
</feature>
<dbReference type="InterPro" id="IPR004274">
    <property type="entry name" value="FCP1_dom"/>
</dbReference>
<evidence type="ECO:0000256" key="14">
    <source>
        <dbReference type="SAM" id="MobiDB-lite"/>
    </source>
</evidence>
<comment type="subunit">
    <text evidence="13">Component of the TIM23 complex.</text>
</comment>
<feature type="domain" description="FCP1 homology" evidence="15">
    <location>
        <begin position="261"/>
        <end position="408"/>
    </location>
</feature>
<evidence type="ECO:0000256" key="11">
    <source>
        <dbReference type="ARBA" id="ARBA00023128"/>
    </source>
</evidence>
<comment type="subcellular location">
    <subcellularLocation>
        <location evidence="1 13">Mitochondrion inner membrane</location>
        <topology evidence="1 13">Single-pass membrane protein</topology>
    </subcellularLocation>
</comment>
<evidence type="ECO:0000256" key="7">
    <source>
        <dbReference type="ARBA" id="ARBA00022927"/>
    </source>
</evidence>
<dbReference type="AlphaFoldDB" id="A0A9Q3CAV0"/>
<keyword evidence="5" id="KW-0812">Transmembrane</keyword>
<evidence type="ECO:0000313" key="17">
    <source>
        <dbReference type="Proteomes" id="UP000765509"/>
    </source>
</evidence>
<evidence type="ECO:0000256" key="1">
    <source>
        <dbReference type="ARBA" id="ARBA00004434"/>
    </source>
</evidence>
<dbReference type="InterPro" id="IPR036412">
    <property type="entry name" value="HAD-like_sf"/>
</dbReference>
<accession>A0A9Q3CAV0</accession>
<evidence type="ECO:0000256" key="13">
    <source>
        <dbReference type="RuleBase" id="RU365079"/>
    </source>
</evidence>
<evidence type="ECO:0000256" key="2">
    <source>
        <dbReference type="ARBA" id="ARBA00006344"/>
    </source>
</evidence>
<feature type="compositionally biased region" description="Polar residues" evidence="14">
    <location>
        <begin position="84"/>
        <end position="131"/>
    </location>
</feature>
<evidence type="ECO:0000313" key="16">
    <source>
        <dbReference type="EMBL" id="MBW0481754.1"/>
    </source>
</evidence>
<evidence type="ECO:0000256" key="8">
    <source>
        <dbReference type="ARBA" id="ARBA00022946"/>
    </source>
</evidence>
<keyword evidence="7 13" id="KW-0653">Protein transport</keyword>
<evidence type="ECO:0000256" key="9">
    <source>
        <dbReference type="ARBA" id="ARBA00022989"/>
    </source>
</evidence>
<keyword evidence="10 13" id="KW-0811">Translocation</keyword>
<evidence type="ECO:0000256" key="10">
    <source>
        <dbReference type="ARBA" id="ARBA00023010"/>
    </source>
</evidence>
<comment type="caution">
    <text evidence="16">The sequence shown here is derived from an EMBL/GenBank/DDBJ whole genome shotgun (WGS) entry which is preliminary data.</text>
</comment>
<dbReference type="Proteomes" id="UP000765509">
    <property type="component" value="Unassembled WGS sequence"/>
</dbReference>
<comment type="similarity">
    <text evidence="2 13">Belongs to the TIM50 family.</text>
</comment>
<keyword evidence="8 13" id="KW-0809">Transit peptide</keyword>
<comment type="function">
    <text evidence="13">Essential component of the TIM23 complex, a complex that mediates the translocation of transit peptide-containing proteins across the mitochondrial inner membrane.</text>
</comment>
<feature type="region of interest" description="Disordered" evidence="14">
    <location>
        <begin position="46"/>
        <end position="182"/>
    </location>
</feature>
<evidence type="ECO:0000256" key="6">
    <source>
        <dbReference type="ARBA" id="ARBA00022792"/>
    </source>
</evidence>
<proteinExistence type="inferred from homology"/>
<dbReference type="OrthoDB" id="287041at2759"/>
<keyword evidence="11 13" id="KW-0496">Mitochondrion</keyword>
<evidence type="ECO:0000256" key="4">
    <source>
        <dbReference type="ARBA" id="ARBA00022448"/>
    </source>
</evidence>
<dbReference type="SMART" id="SM00577">
    <property type="entry name" value="CPDc"/>
    <property type="match status" value="1"/>
</dbReference>
<dbReference type="PROSITE" id="PS50969">
    <property type="entry name" value="FCP1"/>
    <property type="match status" value="1"/>
</dbReference>
<evidence type="ECO:0000259" key="15">
    <source>
        <dbReference type="PROSITE" id="PS50969"/>
    </source>
</evidence>
<reference evidence="16" key="1">
    <citation type="submission" date="2021-03" db="EMBL/GenBank/DDBJ databases">
        <title>Draft genome sequence of rust myrtle Austropuccinia psidii MF-1, a brazilian biotype.</title>
        <authorList>
            <person name="Quecine M.C."/>
            <person name="Pachon D.M.R."/>
            <person name="Bonatelli M.L."/>
            <person name="Correr F.H."/>
            <person name="Franceschini L.M."/>
            <person name="Leite T.F."/>
            <person name="Margarido G.R.A."/>
            <person name="Almeida C.A."/>
            <person name="Ferrarezi J.A."/>
            <person name="Labate C.A."/>
        </authorList>
    </citation>
    <scope>NUCLEOTIDE SEQUENCE</scope>
    <source>
        <strain evidence="16">MF-1</strain>
    </source>
</reference>
<protein>
    <recommendedName>
        <fullName evidence="3 13">Mitochondrial import inner membrane translocase subunit TIM50</fullName>
    </recommendedName>
</protein>
<keyword evidence="9" id="KW-1133">Transmembrane helix</keyword>
<evidence type="ECO:0000256" key="5">
    <source>
        <dbReference type="ARBA" id="ARBA00022692"/>
    </source>
</evidence>
<feature type="compositionally biased region" description="Low complexity" evidence="14">
    <location>
        <begin position="544"/>
        <end position="566"/>
    </location>
</feature>
<dbReference type="GO" id="GO:0015031">
    <property type="term" value="P:protein transport"/>
    <property type="evidence" value="ECO:0007669"/>
    <property type="project" value="UniProtKB-KW"/>
</dbReference>